<accession>A0A0F9VIR7</accession>
<dbReference type="PANTHER" id="PTHR34861:SF10">
    <property type="entry name" value="CYCLASE"/>
    <property type="match status" value="1"/>
</dbReference>
<dbReference type="InterPro" id="IPR037175">
    <property type="entry name" value="KFase_sf"/>
</dbReference>
<dbReference type="GO" id="GO:0019441">
    <property type="term" value="P:L-tryptophan catabolic process to kynurenine"/>
    <property type="evidence" value="ECO:0007669"/>
    <property type="project" value="InterPro"/>
</dbReference>
<evidence type="ECO:0000313" key="1">
    <source>
        <dbReference type="EMBL" id="KKO03940.1"/>
    </source>
</evidence>
<comment type="caution">
    <text evidence="1">The sequence shown here is derived from an EMBL/GenBank/DDBJ whole genome shotgun (WGS) entry which is preliminary data.</text>
</comment>
<dbReference type="AlphaFoldDB" id="A0A0F9VIR7"/>
<dbReference type="EMBL" id="LAZR01000025">
    <property type="protein sequence ID" value="KKO03940.1"/>
    <property type="molecule type" value="Genomic_DNA"/>
</dbReference>
<evidence type="ECO:0008006" key="2">
    <source>
        <dbReference type="Google" id="ProtNLM"/>
    </source>
</evidence>
<organism evidence="1">
    <name type="scientific">marine sediment metagenome</name>
    <dbReference type="NCBI Taxonomy" id="412755"/>
    <lineage>
        <taxon>unclassified sequences</taxon>
        <taxon>metagenomes</taxon>
        <taxon>ecological metagenomes</taxon>
    </lineage>
</organism>
<dbReference type="Gene3D" id="3.50.30.50">
    <property type="entry name" value="Putative cyclase"/>
    <property type="match status" value="1"/>
</dbReference>
<dbReference type="SUPFAM" id="SSF102198">
    <property type="entry name" value="Putative cyclase"/>
    <property type="match status" value="1"/>
</dbReference>
<dbReference type="PANTHER" id="PTHR34861">
    <property type="match status" value="1"/>
</dbReference>
<gene>
    <name evidence="1" type="ORF">LCGC14_0093670</name>
</gene>
<reference evidence="1" key="1">
    <citation type="journal article" date="2015" name="Nature">
        <title>Complex archaea that bridge the gap between prokaryotes and eukaryotes.</title>
        <authorList>
            <person name="Spang A."/>
            <person name="Saw J.H."/>
            <person name="Jorgensen S.L."/>
            <person name="Zaremba-Niedzwiedzka K."/>
            <person name="Martijn J."/>
            <person name="Lind A.E."/>
            <person name="van Eijk R."/>
            <person name="Schleper C."/>
            <person name="Guy L."/>
            <person name="Ettema T.J."/>
        </authorList>
    </citation>
    <scope>NUCLEOTIDE SEQUENCE</scope>
</reference>
<sequence>MRWKNRPQGSNWGDFGADDELGRLNLLTPEKVLQGVAEVHAGRSFCLSLPLDLPGGNALNRFRHPPRRFTSGREGKLNYNFELNRLNPAFTDIVSDDAVLLYTQYSTQWDALSHVGGLFDADGDGVAEPLYYNGWRAGEDVQGPAGHEDALEGVNAKRLGIEKMAETAVSGRAVMIDLARHCGRERVLVDYVRLMEICATDKIVIEPGDMVCLYTGFADVIMEMNGEPDGHRLETSCAVLDGRDPALLQWITDSGLSVLIADNYAVEAYPAREGDGCCAALPLHEHCLFKLGIHLGELWYLTELAQFLRDAGRNRFMLTAPPLRLPGAVGSPTSPVALV</sequence>
<name>A0A0F9VIR7_9ZZZZ</name>
<protein>
    <recommendedName>
        <fullName evidence="2">Cyclase</fullName>
    </recommendedName>
</protein>
<dbReference type="InterPro" id="IPR007325">
    <property type="entry name" value="KFase/CYL"/>
</dbReference>
<dbReference type="GO" id="GO:0004061">
    <property type="term" value="F:arylformamidase activity"/>
    <property type="evidence" value="ECO:0007669"/>
    <property type="project" value="InterPro"/>
</dbReference>
<dbReference type="Pfam" id="PF04199">
    <property type="entry name" value="Cyclase"/>
    <property type="match status" value="1"/>
</dbReference>
<proteinExistence type="predicted"/>